<evidence type="ECO:0000259" key="4">
    <source>
        <dbReference type="PROSITE" id="PS51025"/>
    </source>
</evidence>
<evidence type="ECO:0000256" key="2">
    <source>
        <dbReference type="SAM" id="MobiDB-lite"/>
    </source>
</evidence>
<feature type="region of interest" description="Disordered" evidence="2">
    <location>
        <begin position="446"/>
        <end position="492"/>
    </location>
</feature>
<dbReference type="Gene3D" id="3.30.70.330">
    <property type="match status" value="1"/>
</dbReference>
<evidence type="ECO:0000313" key="6">
    <source>
        <dbReference type="Proteomes" id="UP000279271"/>
    </source>
</evidence>
<dbReference type="EMBL" id="QOKY01000202">
    <property type="protein sequence ID" value="RMZ52702.1"/>
    <property type="molecule type" value="Genomic_DNA"/>
</dbReference>
<dbReference type="InterPro" id="IPR052768">
    <property type="entry name" value="RBM25"/>
</dbReference>
<gene>
    <name evidence="5" type="ORF">APUTEX25_000821</name>
</gene>
<dbReference type="PANTHER" id="PTHR18806:SF4">
    <property type="entry name" value="RNA-BINDING PROTEIN 25"/>
    <property type="match status" value="1"/>
</dbReference>
<feature type="region of interest" description="Disordered" evidence="2">
    <location>
        <begin position="351"/>
        <end position="375"/>
    </location>
</feature>
<dbReference type="Gene3D" id="1.20.1390.10">
    <property type="entry name" value="PWI domain"/>
    <property type="match status" value="1"/>
</dbReference>
<evidence type="ECO:0000259" key="3">
    <source>
        <dbReference type="PROSITE" id="PS50102"/>
    </source>
</evidence>
<dbReference type="Pfam" id="PF01480">
    <property type="entry name" value="PWI"/>
    <property type="match status" value="1"/>
</dbReference>
<dbReference type="InterPro" id="IPR012677">
    <property type="entry name" value="Nucleotide-bd_a/b_plait_sf"/>
</dbReference>
<feature type="compositionally biased region" description="Low complexity" evidence="2">
    <location>
        <begin position="124"/>
        <end position="141"/>
    </location>
</feature>
<dbReference type="InterPro" id="IPR000504">
    <property type="entry name" value="RRM_dom"/>
</dbReference>
<feature type="region of interest" description="Disordered" evidence="2">
    <location>
        <begin position="189"/>
        <end position="240"/>
    </location>
</feature>
<feature type="non-terminal residue" evidence="5">
    <location>
        <position position="1"/>
    </location>
</feature>
<dbReference type="InterPro" id="IPR034268">
    <property type="entry name" value="RBM25_RRM"/>
</dbReference>
<keyword evidence="1" id="KW-0694">RNA-binding</keyword>
<dbReference type="SUPFAM" id="SSF54928">
    <property type="entry name" value="RNA-binding domain, RBD"/>
    <property type="match status" value="1"/>
</dbReference>
<dbReference type="SMART" id="SM00360">
    <property type="entry name" value="RRM"/>
    <property type="match status" value="1"/>
</dbReference>
<evidence type="ECO:0008006" key="7">
    <source>
        <dbReference type="Google" id="ProtNLM"/>
    </source>
</evidence>
<organism evidence="5 6">
    <name type="scientific">Auxenochlorella protothecoides</name>
    <name type="common">Green microalga</name>
    <name type="synonym">Chlorella protothecoides</name>
    <dbReference type="NCBI Taxonomy" id="3075"/>
    <lineage>
        <taxon>Eukaryota</taxon>
        <taxon>Viridiplantae</taxon>
        <taxon>Chlorophyta</taxon>
        <taxon>core chlorophytes</taxon>
        <taxon>Trebouxiophyceae</taxon>
        <taxon>Chlorellales</taxon>
        <taxon>Chlorellaceae</taxon>
        <taxon>Auxenochlorella</taxon>
    </lineage>
</organism>
<name>A0A3M7KTJ9_AUXPR</name>
<sequence length="599" mass="66088">YNGRPGFGGPPPQYPAGMYPGGGVPMKSTTLYVGRIAPSVEDSVLRELLEACGEVQVWKPTLDPDTSKFKGFGFCTYAEPEGVSIAIRVLNNLNVDGQQLIAKTNKATQEYLDWVEREKQHQRATPGAAAAAGGEGTPDPTTLENAALEKVMGILSQRAPQQLAEQPEPGEAVAAASDFLAGLQSTSTLTAQQEPPGCVVSCGPSARPQPTKEEERELLRRQREEQRRREDEDQAYRESERAWEAIERTQQREREREADKERDLLKERARAIHADNSGVGSDDEEIWRRKWYSQRWGWLGEDCVEWKTLVPPGQDLWRRRAVERRARRRAEEEEEAAAVRKEQEAVAAAAAAAAAEGTDREAEAERASADAAQSALDEQDAIYRAMMAAAGESLQPGMGAPGGERRALGTLRRKAQAAFVEEEEEAAPKRKLIPITYTEEELEAMRRAAEAAAQEEQAASGAPEQASKPEAAATLPSPAPAAAAPQPADPEQLKRQVMARVPKGQDAVFAWQVRWELLDAAPADVKQRIQGWVGKRIQMLMGEEEESFASFVMQQVARHQPALKVLEALQDVLDEDAPEFVTKLYQVIIYESLKLEHSL</sequence>
<feature type="domain" description="PWI" evidence="4">
    <location>
        <begin position="506"/>
        <end position="599"/>
    </location>
</feature>
<reference evidence="6" key="1">
    <citation type="journal article" date="2018" name="Algal Res.">
        <title>Characterization of plant carbon substrate utilization by Auxenochlorella protothecoides.</title>
        <authorList>
            <person name="Vogler B.W."/>
            <person name="Starkenburg S.R."/>
            <person name="Sudasinghe N."/>
            <person name="Schambach J.Y."/>
            <person name="Rollin J.A."/>
            <person name="Pattathil S."/>
            <person name="Barry A.N."/>
        </authorList>
    </citation>
    <scope>NUCLEOTIDE SEQUENCE [LARGE SCALE GENOMIC DNA]</scope>
    <source>
        <strain evidence="6">UTEX 25</strain>
    </source>
</reference>
<dbReference type="PROSITE" id="PS51025">
    <property type="entry name" value="PWI"/>
    <property type="match status" value="1"/>
</dbReference>
<feature type="compositionally biased region" description="Basic and acidic residues" evidence="2">
    <location>
        <begin position="210"/>
        <end position="240"/>
    </location>
</feature>
<dbReference type="Pfam" id="PF00076">
    <property type="entry name" value="RRM_1"/>
    <property type="match status" value="1"/>
</dbReference>
<dbReference type="InterPro" id="IPR002483">
    <property type="entry name" value="PWI_dom"/>
</dbReference>
<feature type="compositionally biased region" description="Low complexity" evidence="2">
    <location>
        <begin position="450"/>
        <end position="490"/>
    </location>
</feature>
<feature type="domain" description="RRM" evidence="3">
    <location>
        <begin position="29"/>
        <end position="107"/>
    </location>
</feature>
<accession>A0A3M7KTJ9</accession>
<dbReference type="CDD" id="cd12446">
    <property type="entry name" value="RRM_RBM25"/>
    <property type="match status" value="1"/>
</dbReference>
<feature type="compositionally biased region" description="Basic and acidic residues" evidence="2">
    <location>
        <begin position="357"/>
        <end position="368"/>
    </location>
</feature>
<dbReference type="PROSITE" id="PS50102">
    <property type="entry name" value="RRM"/>
    <property type="match status" value="1"/>
</dbReference>
<comment type="caution">
    <text evidence="5">The sequence shown here is derived from an EMBL/GenBank/DDBJ whole genome shotgun (WGS) entry which is preliminary data.</text>
</comment>
<evidence type="ECO:0000256" key="1">
    <source>
        <dbReference type="PROSITE-ProRule" id="PRU00176"/>
    </source>
</evidence>
<feature type="non-terminal residue" evidence="5">
    <location>
        <position position="599"/>
    </location>
</feature>
<dbReference type="PANTHER" id="PTHR18806">
    <property type="entry name" value="RBM25 PROTEIN"/>
    <property type="match status" value="1"/>
</dbReference>
<dbReference type="AlphaFoldDB" id="A0A3M7KTJ9"/>
<evidence type="ECO:0000313" key="5">
    <source>
        <dbReference type="EMBL" id="RMZ52702.1"/>
    </source>
</evidence>
<proteinExistence type="predicted"/>
<protein>
    <recommendedName>
        <fullName evidence="7">RRM domain-containing protein</fullName>
    </recommendedName>
</protein>
<dbReference type="GO" id="GO:0003723">
    <property type="term" value="F:RNA binding"/>
    <property type="evidence" value="ECO:0007669"/>
    <property type="project" value="UniProtKB-UniRule"/>
</dbReference>
<dbReference type="SMART" id="SM00311">
    <property type="entry name" value="PWI"/>
    <property type="match status" value="1"/>
</dbReference>
<dbReference type="InterPro" id="IPR035979">
    <property type="entry name" value="RBD_domain_sf"/>
</dbReference>
<feature type="region of interest" description="Disordered" evidence="2">
    <location>
        <begin position="118"/>
        <end position="141"/>
    </location>
</feature>
<dbReference type="Proteomes" id="UP000279271">
    <property type="component" value="Unassembled WGS sequence"/>
</dbReference>